<protein>
    <submittedName>
        <fullName evidence="1">Uncharacterized protein</fullName>
    </submittedName>
</protein>
<reference evidence="1" key="1">
    <citation type="journal article" date="2020" name="Nature">
        <title>Giant virus diversity and host interactions through global metagenomics.</title>
        <authorList>
            <person name="Schulz F."/>
            <person name="Roux S."/>
            <person name="Paez-Espino D."/>
            <person name="Jungbluth S."/>
            <person name="Walsh D.A."/>
            <person name="Denef V.J."/>
            <person name="McMahon K.D."/>
            <person name="Konstantinidis K.T."/>
            <person name="Eloe-Fadrosh E.A."/>
            <person name="Kyrpides N.C."/>
            <person name="Woyke T."/>
        </authorList>
    </citation>
    <scope>NUCLEOTIDE SEQUENCE</scope>
    <source>
        <strain evidence="1">GVMAG-M-3300023179-103</strain>
    </source>
</reference>
<dbReference type="AlphaFoldDB" id="A0A6C0DYZ4"/>
<organism evidence="1">
    <name type="scientific">viral metagenome</name>
    <dbReference type="NCBI Taxonomy" id="1070528"/>
    <lineage>
        <taxon>unclassified sequences</taxon>
        <taxon>metagenomes</taxon>
        <taxon>organismal metagenomes</taxon>
    </lineage>
</organism>
<evidence type="ECO:0000313" key="1">
    <source>
        <dbReference type="EMBL" id="QHT21523.1"/>
    </source>
</evidence>
<dbReference type="Gene3D" id="3.40.50.300">
    <property type="entry name" value="P-loop containing nucleotide triphosphate hydrolases"/>
    <property type="match status" value="1"/>
</dbReference>
<dbReference type="SUPFAM" id="SSF52540">
    <property type="entry name" value="P-loop containing nucleoside triphosphate hydrolases"/>
    <property type="match status" value="1"/>
</dbReference>
<dbReference type="Pfam" id="PF04665">
    <property type="entry name" value="Pox_A32"/>
    <property type="match status" value="1"/>
</dbReference>
<dbReference type="InterPro" id="IPR006758">
    <property type="entry name" value="A32L"/>
</dbReference>
<proteinExistence type="predicted"/>
<dbReference type="InterPro" id="IPR027417">
    <property type="entry name" value="P-loop_NTPase"/>
</dbReference>
<dbReference type="EMBL" id="MN739695">
    <property type="protein sequence ID" value="QHT21523.1"/>
    <property type="molecule type" value="Genomic_DNA"/>
</dbReference>
<accession>A0A6C0DYZ4</accession>
<name>A0A6C0DYZ4_9ZZZZ</name>
<sequence>MDDVTFSGLGFKELILDKMCPNPAVQVISKRGGGKSTIIKALLQSMKDYPVCYIISMSEKFSPFFSGIVPDCFIWYKFETTIIKKLLLRQREIIKLKEEKKKEGKFIDSRVVIVMDDCLADVKNWKNDPYLTELMLNGRHYNISLIMSSQDPLGLSPLMRNNMDYVFILASDSYLNRKKIFENYCSCLPDRASFERVFAELTENYCSLVVINRGNRKDITDKIAWYKAPDLKNVKFSIGCSQYKNYHKHNYNEKWDEEKQKVSYEEYLAEQKKNKEKIKITKI</sequence>